<dbReference type="InterPro" id="IPR036390">
    <property type="entry name" value="WH_DNA-bd_sf"/>
</dbReference>
<keyword evidence="8" id="KW-1185">Reference proteome</keyword>
<dbReference type="RefSeq" id="WP_266150740.1">
    <property type="nucleotide sequence ID" value="NZ_CP064028.1"/>
</dbReference>
<evidence type="ECO:0000256" key="2">
    <source>
        <dbReference type="ARBA" id="ARBA00022898"/>
    </source>
</evidence>
<comment type="similarity">
    <text evidence="1">In the C-terminal section; belongs to the class-I pyridoxal-phosphate-dependent aminotransferase family.</text>
</comment>
<comment type="caution">
    <text evidence="7">The sequence shown here is derived from an EMBL/GenBank/DDBJ whole genome shotgun (WGS) entry which is preliminary data.</text>
</comment>
<dbReference type="Proteomes" id="UP001595961">
    <property type="component" value="Unassembled WGS sequence"/>
</dbReference>
<dbReference type="GO" id="GO:0008483">
    <property type="term" value="F:transaminase activity"/>
    <property type="evidence" value="ECO:0007669"/>
    <property type="project" value="UniProtKB-KW"/>
</dbReference>
<dbReference type="SUPFAM" id="SSF46785">
    <property type="entry name" value="Winged helix' DNA-binding domain"/>
    <property type="match status" value="1"/>
</dbReference>
<dbReference type="Gene3D" id="1.10.10.10">
    <property type="entry name" value="Winged helix-like DNA-binding domain superfamily/Winged helix DNA-binding domain"/>
    <property type="match status" value="1"/>
</dbReference>
<dbReference type="PANTHER" id="PTHR46577:SF1">
    <property type="entry name" value="HTH-TYPE TRANSCRIPTIONAL REGULATORY PROTEIN GABR"/>
    <property type="match status" value="1"/>
</dbReference>
<gene>
    <name evidence="7" type="ORF">ACFO5W_05135</name>
</gene>
<dbReference type="Pfam" id="PF00392">
    <property type="entry name" value="GntR"/>
    <property type="match status" value="1"/>
</dbReference>
<keyword evidence="7" id="KW-0032">Aminotransferase</keyword>
<dbReference type="EMBL" id="JBHSGA010000008">
    <property type="protein sequence ID" value="MFC4526016.1"/>
    <property type="molecule type" value="Genomic_DNA"/>
</dbReference>
<evidence type="ECO:0000313" key="8">
    <source>
        <dbReference type="Proteomes" id="UP001595961"/>
    </source>
</evidence>
<feature type="domain" description="HTH gntR-type" evidence="6">
    <location>
        <begin position="14"/>
        <end position="82"/>
    </location>
</feature>
<keyword evidence="3" id="KW-0805">Transcription regulation</keyword>
<keyword evidence="4" id="KW-0238">DNA-binding</keyword>
<keyword evidence="7" id="KW-0808">Transferase</keyword>
<protein>
    <submittedName>
        <fullName evidence="7">PLP-dependent aminotransferase family protein</fullName>
    </submittedName>
</protein>
<evidence type="ECO:0000256" key="4">
    <source>
        <dbReference type="ARBA" id="ARBA00023125"/>
    </source>
</evidence>
<dbReference type="InterPro" id="IPR000524">
    <property type="entry name" value="Tscrpt_reg_HTH_GntR"/>
</dbReference>
<evidence type="ECO:0000313" key="7">
    <source>
        <dbReference type="EMBL" id="MFC4526016.1"/>
    </source>
</evidence>
<organism evidence="7 8">
    <name type="scientific">Dyella halodurans</name>
    <dbReference type="NCBI Taxonomy" id="1920171"/>
    <lineage>
        <taxon>Bacteria</taxon>
        <taxon>Pseudomonadati</taxon>
        <taxon>Pseudomonadota</taxon>
        <taxon>Gammaproteobacteria</taxon>
        <taxon>Lysobacterales</taxon>
        <taxon>Rhodanobacteraceae</taxon>
        <taxon>Dyella</taxon>
    </lineage>
</organism>
<keyword evidence="5" id="KW-0804">Transcription</keyword>
<keyword evidence="2" id="KW-0663">Pyridoxal phosphate</keyword>
<dbReference type="SUPFAM" id="SSF53383">
    <property type="entry name" value="PLP-dependent transferases"/>
    <property type="match status" value="1"/>
</dbReference>
<dbReference type="CDD" id="cd00609">
    <property type="entry name" value="AAT_like"/>
    <property type="match status" value="1"/>
</dbReference>
<reference evidence="8" key="1">
    <citation type="journal article" date="2019" name="Int. J. Syst. Evol. Microbiol.">
        <title>The Global Catalogue of Microorganisms (GCM) 10K type strain sequencing project: providing services to taxonomists for standard genome sequencing and annotation.</title>
        <authorList>
            <consortium name="The Broad Institute Genomics Platform"/>
            <consortium name="The Broad Institute Genome Sequencing Center for Infectious Disease"/>
            <person name="Wu L."/>
            <person name="Ma J."/>
        </authorList>
    </citation>
    <scope>NUCLEOTIDE SEQUENCE [LARGE SCALE GENOMIC DNA]</scope>
    <source>
        <strain evidence="8">CCM 4481</strain>
    </source>
</reference>
<accession>A0ABV9BZF0</accession>
<dbReference type="PANTHER" id="PTHR46577">
    <property type="entry name" value="HTH-TYPE TRANSCRIPTIONAL REGULATORY PROTEIN GABR"/>
    <property type="match status" value="1"/>
</dbReference>
<dbReference type="Gene3D" id="3.40.640.10">
    <property type="entry name" value="Type I PLP-dependent aspartate aminotransferase-like (Major domain)"/>
    <property type="match status" value="1"/>
</dbReference>
<dbReference type="InterPro" id="IPR051446">
    <property type="entry name" value="HTH_trans_reg/aminotransferase"/>
</dbReference>
<dbReference type="PRINTS" id="PR00035">
    <property type="entry name" value="HTHGNTR"/>
</dbReference>
<dbReference type="InterPro" id="IPR004839">
    <property type="entry name" value="Aminotransferase_I/II_large"/>
</dbReference>
<evidence type="ECO:0000259" key="6">
    <source>
        <dbReference type="PROSITE" id="PS50949"/>
    </source>
</evidence>
<dbReference type="Pfam" id="PF00155">
    <property type="entry name" value="Aminotran_1_2"/>
    <property type="match status" value="1"/>
</dbReference>
<evidence type="ECO:0000256" key="1">
    <source>
        <dbReference type="ARBA" id="ARBA00005384"/>
    </source>
</evidence>
<dbReference type="InterPro" id="IPR036388">
    <property type="entry name" value="WH-like_DNA-bd_sf"/>
</dbReference>
<dbReference type="InterPro" id="IPR015421">
    <property type="entry name" value="PyrdxlP-dep_Trfase_major"/>
</dbReference>
<name>A0ABV9BZF0_9GAMM</name>
<dbReference type="PROSITE" id="PS50949">
    <property type="entry name" value="HTH_GNTR"/>
    <property type="match status" value="1"/>
</dbReference>
<evidence type="ECO:0000256" key="5">
    <source>
        <dbReference type="ARBA" id="ARBA00023163"/>
    </source>
</evidence>
<dbReference type="CDD" id="cd07377">
    <property type="entry name" value="WHTH_GntR"/>
    <property type="match status" value="1"/>
</dbReference>
<dbReference type="SMART" id="SM00345">
    <property type="entry name" value="HTH_GNTR"/>
    <property type="match status" value="1"/>
</dbReference>
<dbReference type="InterPro" id="IPR015424">
    <property type="entry name" value="PyrdxlP-dep_Trfase"/>
</dbReference>
<sequence>MDQLFAFPLEIPARGRLQALHGQLRAAILDGRLRGGQTLPSTRALAGSLGVSRNTVVSAYDRLLSEGYVSARQGASYVVADVLSSRTATPHARPAGGDSRLHPRWREVTLPIPISAVTPARYDLRVGLPDTSRFPFEIWRRLSARALRTLSRTPAIYDAAEGRLALRAAIAGHISFTRAVACSADDIMVTSGAQQAFDLLARVLVMPGRTVIAVEDPGYPPLRAAFEAAGARVVPVPIDAEGLVVERIPAEARVIYVTPSHQFPLGMVMSPARRLALLAFARQHGAVVIEDDYDGEFRYGGRPLDALQTLDRDGVVFYVGTFSKSLFPALRLGYLVTPPWAMAALARARQLSDWHGDVLAQDTLALFIAEGHLARHVRKMRRIYGERRESLLEALSRHAGGMLLPLAADAGLHLATTLCAPTRIDALIGHAAGQGLRIESLRDYAMGDGAPDGLAFGLGMMPTTRIEEAARLLGRLLRAHPDA</sequence>
<evidence type="ECO:0000256" key="3">
    <source>
        <dbReference type="ARBA" id="ARBA00023015"/>
    </source>
</evidence>
<proteinExistence type="inferred from homology"/>